<evidence type="ECO:0000313" key="1">
    <source>
        <dbReference type="EMBL" id="ABX69934.1"/>
    </source>
</evidence>
<dbReference type="EMBL" id="CP000886">
    <property type="protein sequence ID" value="ABX69934.1"/>
    <property type="molecule type" value="Genomic_DNA"/>
</dbReference>
<reference evidence="1 2" key="1">
    <citation type="submission" date="2007-11" db="EMBL/GenBank/DDBJ databases">
        <authorList>
            <consortium name="The Salmonella enterica serovar Paratyphi B Genome Sequencing Project"/>
            <person name="McClelland M."/>
            <person name="Sanderson E.K."/>
            <person name="Porwollik S."/>
            <person name="Spieth J."/>
            <person name="Clifton W.S."/>
            <person name="Fulton R."/>
            <person name="Cordes M."/>
            <person name="Wollam A."/>
            <person name="Shah N."/>
            <person name="Pepin K."/>
            <person name="Bhonagiri V."/>
            <person name="Nash W."/>
            <person name="Johnson M."/>
            <person name="Thiruvilangam P."/>
            <person name="Wilson R."/>
        </authorList>
    </citation>
    <scope>NUCLEOTIDE SEQUENCE [LARGE SCALE GENOMIC DNA]</scope>
    <source>
        <strain evidence="2">ATCC BAA-1250 / SPB7</strain>
    </source>
</reference>
<proteinExistence type="predicted"/>
<protein>
    <submittedName>
        <fullName evidence="1">Uncharacterized protein</fullName>
    </submittedName>
</protein>
<gene>
    <name evidence="1" type="ordered locus">SPAB_04621</name>
</gene>
<evidence type="ECO:0000313" key="2">
    <source>
        <dbReference type="Proteomes" id="UP000008556"/>
    </source>
</evidence>
<organism evidence="1 2">
    <name type="scientific">Salmonella paratyphi B (strain ATCC BAA-1250 / SPB7)</name>
    <dbReference type="NCBI Taxonomy" id="1016998"/>
    <lineage>
        <taxon>Bacteria</taxon>
        <taxon>Pseudomonadati</taxon>
        <taxon>Pseudomonadota</taxon>
        <taxon>Gammaproteobacteria</taxon>
        <taxon>Enterobacterales</taxon>
        <taxon>Enterobacteriaceae</taxon>
        <taxon>Salmonella</taxon>
    </lineage>
</organism>
<dbReference type="KEGG" id="spq:SPAB_04621"/>
<dbReference type="Proteomes" id="UP000008556">
    <property type="component" value="Chromosome"/>
</dbReference>
<sequence length="35" mass="4061">MVEIVRINKQKKARYRPRLHSNPMANTALILDALV</sequence>
<dbReference type="AlphaFoldDB" id="A0A6C6Z8I0"/>
<accession>A0A6C6Z8I0</accession>
<name>A0A6C6Z8I0_SALPB</name>